<reference evidence="1" key="1">
    <citation type="submission" date="2015-02" db="EMBL/GenBank/DDBJ databases">
        <title>Genome Assembly of Bacillaceae bacterium MTCC 8252.</title>
        <authorList>
            <person name="Verma A."/>
            <person name="Khatri I."/>
            <person name="Mual P."/>
            <person name="Subramanian S."/>
            <person name="Krishnamurthi S."/>
        </authorList>
    </citation>
    <scope>NUCLEOTIDE SEQUENCE [LARGE SCALE GENOMIC DNA]</scope>
    <source>
        <strain evidence="1">MTCC 8252</strain>
    </source>
</reference>
<evidence type="ECO:0000313" key="2">
    <source>
        <dbReference type="Proteomes" id="UP000031563"/>
    </source>
</evidence>
<protein>
    <submittedName>
        <fullName evidence="1">Uncharacterized protein</fullName>
    </submittedName>
</protein>
<sequence>MDATSKPAELLVQQGQNVLESMRDLRRMIKKKGKERSGLYERFCANEHSFEVYTYMDAAVGQLAEVQTFQETLDTFSSIFTEIRTNFEADVDVKQAEDAYGKACQAYKAMAESLGFAKEATTIKS</sequence>
<dbReference type="AlphaFoldDB" id="A0A0F5I0I6"/>
<comment type="caution">
    <text evidence="1">The sequence shown here is derived from an EMBL/GenBank/DDBJ whole genome shotgun (WGS) entry which is preliminary data.</text>
</comment>
<accession>A0A0F5HQ66</accession>
<dbReference type="RefSeq" id="WP_040037341.1">
    <property type="nucleotide sequence ID" value="NZ_JWIQ02000040.1"/>
</dbReference>
<name>A0A0F5I0I6_BACTR</name>
<organism evidence="1 2">
    <name type="scientific">Bacillus thermotolerans</name>
    <name type="common">Quasibacillus thermotolerans</name>
    <dbReference type="NCBI Taxonomy" id="1221996"/>
    <lineage>
        <taxon>Bacteria</taxon>
        <taxon>Bacillati</taxon>
        <taxon>Bacillota</taxon>
        <taxon>Bacilli</taxon>
        <taxon>Bacillales</taxon>
        <taxon>Bacillaceae</taxon>
        <taxon>Bacillus</taxon>
    </lineage>
</organism>
<dbReference type="Proteomes" id="UP000031563">
    <property type="component" value="Unassembled WGS sequence"/>
</dbReference>
<evidence type="ECO:0000313" key="1">
    <source>
        <dbReference type="EMBL" id="KKB39043.1"/>
    </source>
</evidence>
<dbReference type="EMBL" id="JWIR02000043">
    <property type="protein sequence ID" value="KKB39043.1"/>
    <property type="molecule type" value="Genomic_DNA"/>
</dbReference>
<keyword evidence="2" id="KW-1185">Reference proteome</keyword>
<accession>A0A0F5I0I6</accession>
<gene>
    <name evidence="1" type="ORF">QY95_02483</name>
</gene>
<dbReference type="OrthoDB" id="2454914at2"/>
<proteinExistence type="predicted"/>